<evidence type="ECO:0000313" key="1">
    <source>
        <dbReference type="EMBL" id="QUD90302.1"/>
    </source>
</evidence>
<sequence>MLDTCVYLDVLQGKTPVEVDNLLQLRIVNHSTVVLTELTHLFGRLDPNHSGTRRTLSAVGDAIDDIPTHRLTPPSSRTCGEAGMLAGMAARLGGRPSGLELLNDALLFLQAREMGCAILTANIVDFDLFDQLLPGSGLLLYRTP</sequence>
<dbReference type="KEGG" id="caul:KCG34_10770"/>
<evidence type="ECO:0000313" key="2">
    <source>
        <dbReference type="Proteomes" id="UP000676409"/>
    </source>
</evidence>
<dbReference type="InterPro" id="IPR029060">
    <property type="entry name" value="PIN-like_dom_sf"/>
</dbReference>
<gene>
    <name evidence="1" type="ORF">KCG34_10770</name>
</gene>
<dbReference type="AlphaFoldDB" id="A0A975IWP8"/>
<organism evidence="1 2">
    <name type="scientific">Phenylobacterium montanum</name>
    <dbReference type="NCBI Taxonomy" id="2823693"/>
    <lineage>
        <taxon>Bacteria</taxon>
        <taxon>Pseudomonadati</taxon>
        <taxon>Pseudomonadota</taxon>
        <taxon>Alphaproteobacteria</taxon>
        <taxon>Caulobacterales</taxon>
        <taxon>Caulobacteraceae</taxon>
        <taxon>Phenylobacterium</taxon>
    </lineage>
</organism>
<dbReference type="SUPFAM" id="SSF88723">
    <property type="entry name" value="PIN domain-like"/>
    <property type="match status" value="1"/>
</dbReference>
<dbReference type="EMBL" id="CP073078">
    <property type="protein sequence ID" value="QUD90302.1"/>
    <property type="molecule type" value="Genomic_DNA"/>
</dbReference>
<keyword evidence="2" id="KW-1185">Reference proteome</keyword>
<protein>
    <submittedName>
        <fullName evidence="1">Type II toxin-antitoxin system VapC family toxin</fullName>
    </submittedName>
</protein>
<proteinExistence type="predicted"/>
<reference evidence="1" key="1">
    <citation type="submission" date="2021-04" db="EMBL/GenBank/DDBJ databases">
        <title>The complete genome sequence of Caulobacter sp. S6.</title>
        <authorList>
            <person name="Tang Y."/>
            <person name="Ouyang W."/>
            <person name="Liu Q."/>
            <person name="Huang B."/>
            <person name="Guo Z."/>
            <person name="Lei P."/>
        </authorList>
    </citation>
    <scope>NUCLEOTIDE SEQUENCE</scope>
    <source>
        <strain evidence="1">S6</strain>
    </source>
</reference>
<dbReference type="Proteomes" id="UP000676409">
    <property type="component" value="Chromosome"/>
</dbReference>
<dbReference type="RefSeq" id="WP_211940353.1">
    <property type="nucleotide sequence ID" value="NZ_CP073078.1"/>
</dbReference>
<name>A0A975IWP8_9CAUL</name>
<dbReference type="Gene3D" id="3.40.50.1010">
    <property type="entry name" value="5'-nuclease"/>
    <property type="match status" value="1"/>
</dbReference>
<accession>A0A975IWP8</accession>